<accession>A0ABP6Z8Q4</accession>
<keyword evidence="1" id="KW-1133">Transmembrane helix</keyword>
<evidence type="ECO:0000313" key="2">
    <source>
        <dbReference type="EMBL" id="GAA3601394.1"/>
    </source>
</evidence>
<sequence>MAFRGTDSKERRYVAGIPNGVVYRSGAAGAVGSVLGQDAGMAELGVFFAGFMVSSLAWCFVSAGFVRVL</sequence>
<feature type="transmembrane region" description="Helical" evidence="1">
    <location>
        <begin position="44"/>
        <end position="66"/>
    </location>
</feature>
<comment type="caution">
    <text evidence="2">The sequence shown here is derived from an EMBL/GenBank/DDBJ whole genome shotgun (WGS) entry which is preliminary data.</text>
</comment>
<reference evidence="3" key="1">
    <citation type="journal article" date="2019" name="Int. J. Syst. Evol. Microbiol.">
        <title>The Global Catalogue of Microorganisms (GCM) 10K type strain sequencing project: providing services to taxonomists for standard genome sequencing and annotation.</title>
        <authorList>
            <consortium name="The Broad Institute Genomics Platform"/>
            <consortium name="The Broad Institute Genome Sequencing Center for Infectious Disease"/>
            <person name="Wu L."/>
            <person name="Ma J."/>
        </authorList>
    </citation>
    <scope>NUCLEOTIDE SEQUENCE [LARGE SCALE GENOMIC DNA]</scope>
    <source>
        <strain evidence="3">JCM 17326</strain>
    </source>
</reference>
<protein>
    <recommendedName>
        <fullName evidence="4">MFS transporter</fullName>
    </recommendedName>
</protein>
<evidence type="ECO:0000313" key="3">
    <source>
        <dbReference type="Proteomes" id="UP001500630"/>
    </source>
</evidence>
<keyword evidence="3" id="KW-1185">Reference proteome</keyword>
<organism evidence="2 3">
    <name type="scientific">Nonomuraea rosea</name>
    <dbReference type="NCBI Taxonomy" id="638574"/>
    <lineage>
        <taxon>Bacteria</taxon>
        <taxon>Bacillati</taxon>
        <taxon>Actinomycetota</taxon>
        <taxon>Actinomycetes</taxon>
        <taxon>Streptosporangiales</taxon>
        <taxon>Streptosporangiaceae</taxon>
        <taxon>Nonomuraea</taxon>
    </lineage>
</organism>
<keyword evidence="1" id="KW-0472">Membrane</keyword>
<evidence type="ECO:0000256" key="1">
    <source>
        <dbReference type="SAM" id="Phobius"/>
    </source>
</evidence>
<evidence type="ECO:0008006" key="4">
    <source>
        <dbReference type="Google" id="ProtNLM"/>
    </source>
</evidence>
<keyword evidence="1" id="KW-0812">Transmembrane</keyword>
<proteinExistence type="predicted"/>
<dbReference type="EMBL" id="BAABDQ010000036">
    <property type="protein sequence ID" value="GAA3601394.1"/>
    <property type="molecule type" value="Genomic_DNA"/>
</dbReference>
<gene>
    <name evidence="2" type="ORF">GCM10022419_102050</name>
</gene>
<dbReference type="Proteomes" id="UP001500630">
    <property type="component" value="Unassembled WGS sequence"/>
</dbReference>
<name>A0ABP6Z8Q4_9ACTN</name>